<name>A0A2D0JMY0_9GAMM</name>
<dbReference type="RefSeq" id="WP_145956908.1">
    <property type="nucleotide sequence ID" value="NZ_NITZ01000016.1"/>
</dbReference>
<comment type="caution">
    <text evidence="1">The sequence shown here is derived from an EMBL/GenBank/DDBJ whole genome shotgun (WGS) entry which is preliminary data.</text>
</comment>
<protein>
    <submittedName>
        <fullName evidence="1">Uncharacterized protein</fullName>
    </submittedName>
</protein>
<dbReference type="OrthoDB" id="6445682at2"/>
<evidence type="ECO:0000313" key="1">
    <source>
        <dbReference type="EMBL" id="PHM47644.1"/>
    </source>
</evidence>
<dbReference type="Proteomes" id="UP000221980">
    <property type="component" value="Unassembled WGS sequence"/>
</dbReference>
<dbReference type="EMBL" id="NITZ01000016">
    <property type="protein sequence ID" value="PHM47644.1"/>
    <property type="molecule type" value="Genomic_DNA"/>
</dbReference>
<dbReference type="AlphaFoldDB" id="A0A2D0JMY0"/>
<accession>A0A2D0JMY0</accession>
<evidence type="ECO:0000313" key="2">
    <source>
        <dbReference type="Proteomes" id="UP000221980"/>
    </source>
</evidence>
<sequence length="63" mass="7076">MRYICTLLEADIVGHLTLRLMMKVSRFRSEIGLPHNSAELSCLTLIDTVLTGTTFACILYSSR</sequence>
<gene>
    <name evidence="1" type="ORF">Xmir_02971</name>
</gene>
<reference evidence="1 2" key="1">
    <citation type="journal article" date="2017" name="Nat. Microbiol.">
        <title>Natural product diversity associated with the nematode symbionts Photorhabdus and Xenorhabdus.</title>
        <authorList>
            <person name="Tobias N.J."/>
            <person name="Wolff H."/>
            <person name="Djahanschiri B."/>
            <person name="Grundmann F."/>
            <person name="Kronenwerth M."/>
            <person name="Shi Y.M."/>
            <person name="Simonyi S."/>
            <person name="Grun P."/>
            <person name="Shapiro-Ilan D."/>
            <person name="Pidot S.J."/>
            <person name="Stinear T.P."/>
            <person name="Ebersberger I."/>
            <person name="Bode H.B."/>
        </authorList>
    </citation>
    <scope>NUCLEOTIDE SEQUENCE [LARGE SCALE GENOMIC DNA]</scope>
    <source>
        <strain evidence="1 2">DSM 17902</strain>
    </source>
</reference>
<organism evidence="1 2">
    <name type="scientific">Xenorhabdus miraniensis</name>
    <dbReference type="NCBI Taxonomy" id="351674"/>
    <lineage>
        <taxon>Bacteria</taxon>
        <taxon>Pseudomonadati</taxon>
        <taxon>Pseudomonadota</taxon>
        <taxon>Gammaproteobacteria</taxon>
        <taxon>Enterobacterales</taxon>
        <taxon>Morganellaceae</taxon>
        <taxon>Xenorhabdus</taxon>
    </lineage>
</organism>
<proteinExistence type="predicted"/>
<keyword evidence="2" id="KW-1185">Reference proteome</keyword>